<feature type="region of interest" description="Disordered" evidence="1">
    <location>
        <begin position="52"/>
        <end position="71"/>
    </location>
</feature>
<reference evidence="2" key="1">
    <citation type="journal article" date="2021" name="PeerJ">
        <title>Extensive microbial diversity within the chicken gut microbiome revealed by metagenomics and culture.</title>
        <authorList>
            <person name="Gilroy R."/>
            <person name="Ravi A."/>
            <person name="Getino M."/>
            <person name="Pursley I."/>
            <person name="Horton D.L."/>
            <person name="Alikhan N.F."/>
            <person name="Baker D."/>
            <person name="Gharbi K."/>
            <person name="Hall N."/>
            <person name="Watson M."/>
            <person name="Adriaenssens E.M."/>
            <person name="Foster-Nyarko E."/>
            <person name="Jarju S."/>
            <person name="Secka A."/>
            <person name="Antonio M."/>
            <person name="Oren A."/>
            <person name="Chaudhuri R.R."/>
            <person name="La Ragione R."/>
            <person name="Hildebrand F."/>
            <person name="Pallen M.J."/>
        </authorList>
    </citation>
    <scope>NUCLEOTIDE SEQUENCE</scope>
    <source>
        <strain evidence="2">1282</strain>
    </source>
</reference>
<reference evidence="2" key="2">
    <citation type="submission" date="2021-04" db="EMBL/GenBank/DDBJ databases">
        <authorList>
            <person name="Gilroy R."/>
        </authorList>
    </citation>
    <scope>NUCLEOTIDE SEQUENCE</scope>
    <source>
        <strain evidence="2">1282</strain>
    </source>
</reference>
<dbReference type="AlphaFoldDB" id="A0A9D1YC00"/>
<protein>
    <submittedName>
        <fullName evidence="2">Stage II sporulation protein P</fullName>
    </submittedName>
</protein>
<dbReference type="Pfam" id="PF07454">
    <property type="entry name" value="SpoIIP"/>
    <property type="match status" value="1"/>
</dbReference>
<gene>
    <name evidence="2" type="ORF">H9838_04130</name>
</gene>
<dbReference type="PROSITE" id="PS51257">
    <property type="entry name" value="PROKAR_LIPOPROTEIN"/>
    <property type="match status" value="1"/>
</dbReference>
<accession>A0A9D1YC00</accession>
<dbReference type="InterPro" id="IPR010897">
    <property type="entry name" value="Spore_II_P"/>
</dbReference>
<dbReference type="Proteomes" id="UP000823915">
    <property type="component" value="Unassembled WGS sequence"/>
</dbReference>
<evidence type="ECO:0000313" key="2">
    <source>
        <dbReference type="EMBL" id="HIY26346.1"/>
    </source>
</evidence>
<comment type="caution">
    <text evidence="2">The sequence shown here is derived from an EMBL/GenBank/DDBJ whole genome shotgun (WGS) entry which is preliminary data.</text>
</comment>
<proteinExistence type="predicted"/>
<organism evidence="2 3">
    <name type="scientific">Candidatus Acutalibacter pullistercoris</name>
    <dbReference type="NCBI Taxonomy" id="2838418"/>
    <lineage>
        <taxon>Bacteria</taxon>
        <taxon>Bacillati</taxon>
        <taxon>Bacillota</taxon>
        <taxon>Clostridia</taxon>
        <taxon>Eubacteriales</taxon>
        <taxon>Acutalibacteraceae</taxon>
        <taxon>Acutalibacter</taxon>
    </lineage>
</organism>
<dbReference type="NCBIfam" id="TIGR02867">
    <property type="entry name" value="spore_II_P"/>
    <property type="match status" value="1"/>
</dbReference>
<sequence length="352" mass="37816">MGGKLRRFLEGAAALGTAALVAACLVWRAQTWAGEKGAGALLFAAGLGVEEASPSPVPEKEAEPVPTPAQDGVAPYPQISLPQVQSTPDPNRDYAPVEETVIAGGQQVGDFTVKDTTGSGTDLLAELEAPSPVEIQGDGSVEVLLYHTHTSEAYSQDFTGFYYTDMATRTEDPEQSVVAVGEEIRRVLESYGIGTVHDTTVNDTLYNGSYARSWETLQRNLEAYPTIQVTVDIHRDSMTTEDGVKYKPTVEIGGEKAAQIMFLAGCDADGSWGDFPLWRENLRLILRLQQTAARLYPGLARPMSFSNSKYNMNATTGSVLVEVGTEVNTVAEARHSGELIGEILANTLLEGV</sequence>
<evidence type="ECO:0000313" key="3">
    <source>
        <dbReference type="Proteomes" id="UP000823915"/>
    </source>
</evidence>
<evidence type="ECO:0000256" key="1">
    <source>
        <dbReference type="SAM" id="MobiDB-lite"/>
    </source>
</evidence>
<dbReference type="EMBL" id="DXDU01000068">
    <property type="protein sequence ID" value="HIY26346.1"/>
    <property type="molecule type" value="Genomic_DNA"/>
</dbReference>
<name>A0A9D1YC00_9FIRM</name>